<evidence type="ECO:0000256" key="10">
    <source>
        <dbReference type="SAM" id="MobiDB-lite"/>
    </source>
</evidence>
<dbReference type="PANTHER" id="PTHR14527">
    <property type="entry name" value="PROTEIN MIS12 HOMOLOG"/>
    <property type="match status" value="1"/>
</dbReference>
<evidence type="ECO:0008006" key="13">
    <source>
        <dbReference type="Google" id="ProtNLM"/>
    </source>
</evidence>
<sequence length="325" mass="35404">MASTHQVRNAILTEHLSYTPLRILDDIINGVNEVVYRAINAIDEGLSAIPAATLGFTYAAAPTDSVASETTVQENLDEMKATELGNGLVQLESLLNSTIDKDFDKFEIYTLRNILALGHDEEEARGLAEHVVLDHYKHLDVKGAEEAPSMEDVQLQRAKLRETKKLNIMLKAEEAKNAAILEQLGRLLGTSKDSNQSPFAFLMAQGSASDQQPTTEELKQVLEKLPAIRDSIAQLKGASQSLASERHARPKDVESAESKRSEYLDTQSRRALQRNGITPEPSQQMAGAASAGRKVGRDEVEGLEAVVQALGGAPASRHGHDMETD</sequence>
<dbReference type="EMBL" id="JAVRQU010000004">
    <property type="protein sequence ID" value="KAK5703727.1"/>
    <property type="molecule type" value="Genomic_DNA"/>
</dbReference>
<dbReference type="Pfam" id="PF05859">
    <property type="entry name" value="Mis12"/>
    <property type="match status" value="1"/>
</dbReference>
<gene>
    <name evidence="11" type="ORF">LTR97_002740</name>
</gene>
<evidence type="ECO:0000256" key="4">
    <source>
        <dbReference type="ARBA" id="ARBA00022618"/>
    </source>
</evidence>
<feature type="compositionally biased region" description="Basic and acidic residues" evidence="10">
    <location>
        <begin position="244"/>
        <end position="263"/>
    </location>
</feature>
<evidence type="ECO:0000256" key="8">
    <source>
        <dbReference type="ARBA" id="ARBA00023306"/>
    </source>
</evidence>
<name>A0AAN7W934_9PEZI</name>
<dbReference type="GO" id="GO:0051301">
    <property type="term" value="P:cell division"/>
    <property type="evidence" value="ECO:0007669"/>
    <property type="project" value="UniProtKB-KW"/>
</dbReference>
<keyword evidence="5" id="KW-0498">Mitosis</keyword>
<evidence type="ECO:0000256" key="6">
    <source>
        <dbReference type="ARBA" id="ARBA00022838"/>
    </source>
</evidence>
<evidence type="ECO:0000256" key="1">
    <source>
        <dbReference type="ARBA" id="ARBA00004629"/>
    </source>
</evidence>
<evidence type="ECO:0000256" key="9">
    <source>
        <dbReference type="ARBA" id="ARBA00023328"/>
    </source>
</evidence>
<dbReference type="GO" id="GO:0000444">
    <property type="term" value="C:MIS12/MIND type complex"/>
    <property type="evidence" value="ECO:0007669"/>
    <property type="project" value="TreeGrafter"/>
</dbReference>
<evidence type="ECO:0000256" key="5">
    <source>
        <dbReference type="ARBA" id="ARBA00022776"/>
    </source>
</evidence>
<comment type="caution">
    <text evidence="11">The sequence shown here is derived from an EMBL/GenBank/DDBJ whole genome shotgun (WGS) entry which is preliminary data.</text>
</comment>
<evidence type="ECO:0000313" key="11">
    <source>
        <dbReference type="EMBL" id="KAK5703727.1"/>
    </source>
</evidence>
<dbReference type="GO" id="GO:0005634">
    <property type="term" value="C:nucleus"/>
    <property type="evidence" value="ECO:0007669"/>
    <property type="project" value="InterPro"/>
</dbReference>
<keyword evidence="7" id="KW-0175">Coiled coil</keyword>
<protein>
    <recommendedName>
        <fullName evidence="13">Mis12 domain-containing protein</fullName>
    </recommendedName>
</protein>
<keyword evidence="6" id="KW-0995">Kinetochore</keyword>
<keyword evidence="3" id="KW-0158">Chromosome</keyword>
<feature type="region of interest" description="Disordered" evidence="10">
    <location>
        <begin position="236"/>
        <end position="325"/>
    </location>
</feature>
<organism evidence="11 12">
    <name type="scientific">Elasticomyces elasticus</name>
    <dbReference type="NCBI Taxonomy" id="574655"/>
    <lineage>
        <taxon>Eukaryota</taxon>
        <taxon>Fungi</taxon>
        <taxon>Dikarya</taxon>
        <taxon>Ascomycota</taxon>
        <taxon>Pezizomycotina</taxon>
        <taxon>Dothideomycetes</taxon>
        <taxon>Dothideomycetidae</taxon>
        <taxon>Mycosphaerellales</taxon>
        <taxon>Teratosphaeriaceae</taxon>
        <taxon>Elasticomyces</taxon>
    </lineage>
</organism>
<dbReference type="GO" id="GO:0000070">
    <property type="term" value="P:mitotic sister chromatid segregation"/>
    <property type="evidence" value="ECO:0007669"/>
    <property type="project" value="TreeGrafter"/>
</dbReference>
<keyword evidence="4" id="KW-0132">Cell division</keyword>
<comment type="similarity">
    <text evidence="2">Belongs to the mis12 family.</text>
</comment>
<dbReference type="AlphaFoldDB" id="A0AAN7W934"/>
<dbReference type="PANTHER" id="PTHR14527:SF2">
    <property type="entry name" value="PROTEIN MIS12 HOMOLOG"/>
    <property type="match status" value="1"/>
</dbReference>
<dbReference type="InterPro" id="IPR008685">
    <property type="entry name" value="Centromere_Mis12"/>
</dbReference>
<evidence type="ECO:0000313" key="12">
    <source>
        <dbReference type="Proteomes" id="UP001310594"/>
    </source>
</evidence>
<accession>A0AAN7W934</accession>
<evidence type="ECO:0000256" key="7">
    <source>
        <dbReference type="ARBA" id="ARBA00023054"/>
    </source>
</evidence>
<keyword evidence="8" id="KW-0131">Cell cycle</keyword>
<dbReference type="GO" id="GO:0051382">
    <property type="term" value="P:kinetochore assembly"/>
    <property type="evidence" value="ECO:0007669"/>
    <property type="project" value="TreeGrafter"/>
</dbReference>
<proteinExistence type="inferred from homology"/>
<comment type="subcellular location">
    <subcellularLocation>
        <location evidence="1">Chromosome</location>
        <location evidence="1">Centromere</location>
        <location evidence="1">Kinetochore</location>
    </subcellularLocation>
</comment>
<dbReference type="Proteomes" id="UP001310594">
    <property type="component" value="Unassembled WGS sequence"/>
</dbReference>
<evidence type="ECO:0000256" key="2">
    <source>
        <dbReference type="ARBA" id="ARBA00008643"/>
    </source>
</evidence>
<reference evidence="11" key="1">
    <citation type="submission" date="2023-08" db="EMBL/GenBank/DDBJ databases">
        <title>Black Yeasts Isolated from many extreme environments.</title>
        <authorList>
            <person name="Coleine C."/>
            <person name="Stajich J.E."/>
            <person name="Selbmann L."/>
        </authorList>
    </citation>
    <scope>NUCLEOTIDE SEQUENCE</scope>
    <source>
        <strain evidence="11">CCFEE 5810</strain>
    </source>
</reference>
<keyword evidence="9" id="KW-0137">Centromere</keyword>
<evidence type="ECO:0000256" key="3">
    <source>
        <dbReference type="ARBA" id="ARBA00022454"/>
    </source>
</evidence>